<dbReference type="GO" id="GO:0000155">
    <property type="term" value="F:phosphorelay sensor kinase activity"/>
    <property type="evidence" value="ECO:0007669"/>
    <property type="project" value="InterPro"/>
</dbReference>
<keyword evidence="10" id="KW-1133">Transmembrane helix</keyword>
<dbReference type="CDD" id="cd00130">
    <property type="entry name" value="PAS"/>
    <property type="match status" value="2"/>
</dbReference>
<dbReference type="InterPro" id="IPR005467">
    <property type="entry name" value="His_kinase_dom"/>
</dbReference>
<evidence type="ECO:0000313" key="15">
    <source>
        <dbReference type="EMBL" id="HHR48153.1"/>
    </source>
</evidence>
<dbReference type="PROSITE" id="PS50112">
    <property type="entry name" value="PAS"/>
    <property type="match status" value="1"/>
</dbReference>
<evidence type="ECO:0000256" key="6">
    <source>
        <dbReference type="ARBA" id="ARBA00022692"/>
    </source>
</evidence>
<dbReference type="CDD" id="cd00082">
    <property type="entry name" value="HisKA"/>
    <property type="match status" value="1"/>
</dbReference>
<dbReference type="InterPro" id="IPR003594">
    <property type="entry name" value="HATPase_dom"/>
</dbReference>
<dbReference type="SUPFAM" id="SSF55874">
    <property type="entry name" value="ATPase domain of HSP90 chaperone/DNA topoisomerase II/histidine kinase"/>
    <property type="match status" value="1"/>
</dbReference>
<dbReference type="SUPFAM" id="SSF47384">
    <property type="entry name" value="Homodimeric domain of signal transducing histidine kinase"/>
    <property type="match status" value="1"/>
</dbReference>
<comment type="caution">
    <text evidence="15">The sequence shown here is derived from an EMBL/GenBank/DDBJ whole genome shotgun (WGS) entry which is preliminary data.</text>
</comment>
<dbReference type="SMART" id="SM00387">
    <property type="entry name" value="HATPase_c"/>
    <property type="match status" value="1"/>
</dbReference>
<dbReference type="SMART" id="SM00091">
    <property type="entry name" value="PAS"/>
    <property type="match status" value="2"/>
</dbReference>
<evidence type="ECO:0000256" key="11">
    <source>
        <dbReference type="ARBA" id="ARBA00023012"/>
    </source>
</evidence>
<dbReference type="PANTHER" id="PTHR42878:SF7">
    <property type="entry name" value="SENSOR HISTIDINE KINASE GLRK"/>
    <property type="match status" value="1"/>
</dbReference>
<evidence type="ECO:0000259" key="14">
    <source>
        <dbReference type="PROSITE" id="PS50112"/>
    </source>
</evidence>
<dbReference type="Gene3D" id="3.30.450.20">
    <property type="entry name" value="PAS domain"/>
    <property type="match status" value="2"/>
</dbReference>
<evidence type="ECO:0000256" key="9">
    <source>
        <dbReference type="ARBA" id="ARBA00022840"/>
    </source>
</evidence>
<evidence type="ECO:0000256" key="8">
    <source>
        <dbReference type="ARBA" id="ARBA00022777"/>
    </source>
</evidence>
<dbReference type="PANTHER" id="PTHR42878">
    <property type="entry name" value="TWO-COMPONENT HISTIDINE KINASE"/>
    <property type="match status" value="1"/>
</dbReference>
<organism evidence="15">
    <name type="scientific">candidate division WOR-3 bacterium</name>
    <dbReference type="NCBI Taxonomy" id="2052148"/>
    <lineage>
        <taxon>Bacteria</taxon>
        <taxon>Bacteria division WOR-3</taxon>
    </lineage>
</organism>
<accession>A0A7V6CMM0</accession>
<evidence type="ECO:0000256" key="3">
    <source>
        <dbReference type="ARBA" id="ARBA00012438"/>
    </source>
</evidence>
<dbReference type="Pfam" id="PF02518">
    <property type="entry name" value="HATPase_c"/>
    <property type="match status" value="1"/>
</dbReference>
<dbReference type="Gene3D" id="1.10.287.130">
    <property type="match status" value="1"/>
</dbReference>
<dbReference type="InterPro" id="IPR004358">
    <property type="entry name" value="Sig_transdc_His_kin-like_C"/>
</dbReference>
<keyword evidence="5" id="KW-0808">Transferase</keyword>
<dbReference type="GO" id="GO:0016020">
    <property type="term" value="C:membrane"/>
    <property type="evidence" value="ECO:0007669"/>
    <property type="project" value="UniProtKB-SubCell"/>
</dbReference>
<evidence type="ECO:0000256" key="2">
    <source>
        <dbReference type="ARBA" id="ARBA00004141"/>
    </source>
</evidence>
<dbReference type="InterPro" id="IPR035965">
    <property type="entry name" value="PAS-like_dom_sf"/>
</dbReference>
<dbReference type="EMBL" id="DTHS01000009">
    <property type="protein sequence ID" value="HHR48153.1"/>
    <property type="molecule type" value="Genomic_DNA"/>
</dbReference>
<dbReference type="GO" id="GO:0005524">
    <property type="term" value="F:ATP binding"/>
    <property type="evidence" value="ECO:0007669"/>
    <property type="project" value="UniProtKB-KW"/>
</dbReference>
<evidence type="ECO:0000256" key="5">
    <source>
        <dbReference type="ARBA" id="ARBA00022679"/>
    </source>
</evidence>
<evidence type="ECO:0000256" key="10">
    <source>
        <dbReference type="ARBA" id="ARBA00022989"/>
    </source>
</evidence>
<evidence type="ECO:0000256" key="4">
    <source>
        <dbReference type="ARBA" id="ARBA00022553"/>
    </source>
</evidence>
<sequence>MIEEFFNIFGNTFQFGLIYFDKEGRIKFVNNNFLFLSQFRQEELIEKNWPEIIIEEDKRWVEEYFRENKEKSFSLDFRIKRNFLPTRVFFSPVFKDKEFLGYLLSFFPIEKEKELEKEIIISTNIYHEIMENAIDGICIFKEKKLILTNRRLEELTGYTQEELKNIDFLELLSPKDKNQIKNILDNPESVLLPLHFEIQIIHKQKFPIDTELRIVPIAKNGVHSLIFFFRDITQLKELEKLKTDYFAMVSHDLRSPLTTIKEAAALLSEMAKGKLPKEGERLFNIIFEELFRLFHLIDNLIEVSRLETGKIKLNFQPTEIQQLINKSLTSFQIFYEKKNLRIEKKFPAYLPKVELDPDRFSSVINNLLDNAIKYSPEGGKITIEIQKLEPNAKIIKEKKLKSGIPYLLIRIADEGPGIPKEYQEKIFEKFERVELKPGVKGIGLGLAIVKNIIKLHKGEIWVESNGLKGSTFNILIPLTQK</sequence>
<reference evidence="15" key="1">
    <citation type="journal article" date="2020" name="mSystems">
        <title>Genome- and Community-Level Interaction Insights into Carbon Utilization and Element Cycling Functions of Hydrothermarchaeota in Hydrothermal Sediment.</title>
        <authorList>
            <person name="Zhou Z."/>
            <person name="Liu Y."/>
            <person name="Xu W."/>
            <person name="Pan J."/>
            <person name="Luo Z.H."/>
            <person name="Li M."/>
        </authorList>
    </citation>
    <scope>NUCLEOTIDE SEQUENCE [LARGE SCALE GENOMIC DNA]</scope>
    <source>
        <strain evidence="15">SpSt-791</strain>
    </source>
</reference>
<dbReference type="GO" id="GO:0000156">
    <property type="term" value="F:phosphorelay response regulator activity"/>
    <property type="evidence" value="ECO:0007669"/>
    <property type="project" value="TreeGrafter"/>
</dbReference>
<comment type="catalytic activity">
    <reaction evidence="1">
        <text>ATP + protein L-histidine = ADP + protein N-phospho-L-histidine.</text>
        <dbReference type="EC" id="2.7.13.3"/>
    </reaction>
</comment>
<comment type="subcellular location">
    <subcellularLocation>
        <location evidence="2">Membrane</location>
        <topology evidence="2">Multi-pass membrane protein</topology>
    </subcellularLocation>
</comment>
<protein>
    <recommendedName>
        <fullName evidence="3">histidine kinase</fullName>
        <ecNumber evidence="3">2.7.13.3</ecNumber>
    </recommendedName>
</protein>
<dbReference type="CDD" id="cd00075">
    <property type="entry name" value="HATPase"/>
    <property type="match status" value="1"/>
</dbReference>
<keyword evidence="12" id="KW-0472">Membrane</keyword>
<dbReference type="InterPro" id="IPR036097">
    <property type="entry name" value="HisK_dim/P_sf"/>
</dbReference>
<keyword evidence="8 15" id="KW-0418">Kinase</keyword>
<dbReference type="GO" id="GO:0007234">
    <property type="term" value="P:osmosensory signaling via phosphorelay pathway"/>
    <property type="evidence" value="ECO:0007669"/>
    <property type="project" value="TreeGrafter"/>
</dbReference>
<keyword evidence="4" id="KW-0597">Phosphoprotein</keyword>
<dbReference type="InterPro" id="IPR003661">
    <property type="entry name" value="HisK_dim/P_dom"/>
</dbReference>
<keyword evidence="6" id="KW-0812">Transmembrane</keyword>
<dbReference type="InterPro" id="IPR036890">
    <property type="entry name" value="HATPase_C_sf"/>
</dbReference>
<evidence type="ECO:0000256" key="1">
    <source>
        <dbReference type="ARBA" id="ARBA00000085"/>
    </source>
</evidence>
<keyword evidence="9" id="KW-0067">ATP-binding</keyword>
<dbReference type="Gene3D" id="3.30.565.10">
    <property type="entry name" value="Histidine kinase-like ATPase, C-terminal domain"/>
    <property type="match status" value="1"/>
</dbReference>
<dbReference type="SUPFAM" id="SSF55785">
    <property type="entry name" value="PYP-like sensor domain (PAS domain)"/>
    <property type="match status" value="2"/>
</dbReference>
<evidence type="ECO:0000256" key="7">
    <source>
        <dbReference type="ARBA" id="ARBA00022741"/>
    </source>
</evidence>
<dbReference type="PRINTS" id="PR00344">
    <property type="entry name" value="BCTRLSENSOR"/>
</dbReference>
<dbReference type="FunFam" id="3.30.565.10:FF:000006">
    <property type="entry name" value="Sensor histidine kinase WalK"/>
    <property type="match status" value="1"/>
</dbReference>
<feature type="domain" description="PAS" evidence="14">
    <location>
        <begin position="144"/>
        <end position="186"/>
    </location>
</feature>
<dbReference type="NCBIfam" id="TIGR00229">
    <property type="entry name" value="sensory_box"/>
    <property type="match status" value="2"/>
</dbReference>
<feature type="domain" description="Histidine kinase" evidence="13">
    <location>
        <begin position="248"/>
        <end position="480"/>
    </location>
</feature>
<dbReference type="SMART" id="SM00388">
    <property type="entry name" value="HisKA"/>
    <property type="match status" value="1"/>
</dbReference>
<evidence type="ECO:0000259" key="13">
    <source>
        <dbReference type="PROSITE" id="PS50109"/>
    </source>
</evidence>
<dbReference type="EC" id="2.7.13.3" evidence="3"/>
<dbReference type="AlphaFoldDB" id="A0A7V6CMM0"/>
<dbReference type="Pfam" id="PF13426">
    <property type="entry name" value="PAS_9"/>
    <property type="match status" value="2"/>
</dbReference>
<dbReference type="InterPro" id="IPR000014">
    <property type="entry name" value="PAS"/>
</dbReference>
<dbReference type="InterPro" id="IPR050351">
    <property type="entry name" value="BphY/WalK/GraS-like"/>
</dbReference>
<gene>
    <name evidence="15" type="ORF">ENV79_00690</name>
</gene>
<proteinExistence type="predicted"/>
<evidence type="ECO:0000256" key="12">
    <source>
        <dbReference type="ARBA" id="ARBA00023136"/>
    </source>
</evidence>
<name>A0A7V6CMM0_UNCW3</name>
<dbReference type="PROSITE" id="PS50109">
    <property type="entry name" value="HIS_KIN"/>
    <property type="match status" value="1"/>
</dbReference>
<keyword evidence="7" id="KW-0547">Nucleotide-binding</keyword>
<dbReference type="GO" id="GO:0030295">
    <property type="term" value="F:protein kinase activator activity"/>
    <property type="evidence" value="ECO:0007669"/>
    <property type="project" value="TreeGrafter"/>
</dbReference>
<keyword evidence="11" id="KW-0902">Two-component regulatory system</keyword>
<dbReference type="Pfam" id="PF00512">
    <property type="entry name" value="HisKA"/>
    <property type="match status" value="1"/>
</dbReference>